<dbReference type="RefSeq" id="WP_150093239.1">
    <property type="nucleotide sequence ID" value="NZ_VWSF01000035.1"/>
</dbReference>
<evidence type="ECO:0000313" key="2">
    <source>
        <dbReference type="EMBL" id="KAA5539125.1"/>
    </source>
</evidence>
<feature type="region of interest" description="Disordered" evidence="1">
    <location>
        <begin position="1"/>
        <end position="35"/>
    </location>
</feature>
<protein>
    <recommendedName>
        <fullName evidence="4">Partitioning protein ParB</fullName>
    </recommendedName>
</protein>
<organism evidence="2 3">
    <name type="scientific">Adhaeribacter rhizoryzae</name>
    <dbReference type="NCBI Taxonomy" id="2607907"/>
    <lineage>
        <taxon>Bacteria</taxon>
        <taxon>Pseudomonadati</taxon>
        <taxon>Bacteroidota</taxon>
        <taxon>Cytophagia</taxon>
        <taxon>Cytophagales</taxon>
        <taxon>Hymenobacteraceae</taxon>
        <taxon>Adhaeribacter</taxon>
    </lineage>
</organism>
<dbReference type="AlphaFoldDB" id="A0A5M6D1X2"/>
<proteinExistence type="predicted"/>
<keyword evidence="3" id="KW-1185">Reference proteome</keyword>
<evidence type="ECO:0000313" key="3">
    <source>
        <dbReference type="Proteomes" id="UP000323426"/>
    </source>
</evidence>
<dbReference type="Proteomes" id="UP000323426">
    <property type="component" value="Unassembled WGS sequence"/>
</dbReference>
<gene>
    <name evidence="2" type="ORF">F0145_24980</name>
</gene>
<dbReference type="EMBL" id="VWSF01000035">
    <property type="protein sequence ID" value="KAA5539125.1"/>
    <property type="molecule type" value="Genomic_DNA"/>
</dbReference>
<name>A0A5M6D1X2_9BACT</name>
<evidence type="ECO:0000256" key="1">
    <source>
        <dbReference type="SAM" id="MobiDB-lite"/>
    </source>
</evidence>
<reference evidence="2 3" key="1">
    <citation type="submission" date="2019-09" db="EMBL/GenBank/DDBJ databases">
        <title>Genome sequence and assembly of Adhaeribacter sp.</title>
        <authorList>
            <person name="Chhetri G."/>
        </authorList>
    </citation>
    <scope>NUCLEOTIDE SEQUENCE [LARGE SCALE GENOMIC DNA]</scope>
    <source>
        <strain evidence="2 3">DK36</strain>
    </source>
</reference>
<sequence length="96" mass="10992">MAKKNFSGGLGKLLQSTTENAEQEEVQEANEAVEPTKFPERRTTFVIREDYLDKISAIAYWDRTLLKDQINAALSAYIEEYEKKNGEIKVAPPKRK</sequence>
<accession>A0A5M6D1X2</accession>
<comment type="caution">
    <text evidence="2">The sequence shown here is derived from an EMBL/GenBank/DDBJ whole genome shotgun (WGS) entry which is preliminary data.</text>
</comment>
<evidence type="ECO:0008006" key="4">
    <source>
        <dbReference type="Google" id="ProtNLM"/>
    </source>
</evidence>